<keyword evidence="2 5" id="KW-0808">Transferase</keyword>
<dbReference type="InterPro" id="IPR046341">
    <property type="entry name" value="SET_dom_sf"/>
</dbReference>
<reference evidence="8" key="2">
    <citation type="submission" date="2025-04" db="UniProtKB">
        <authorList>
            <consortium name="RefSeq"/>
        </authorList>
    </citation>
    <scope>IDENTIFICATION</scope>
    <source>
        <tissue evidence="8">Leaf</tissue>
    </source>
</reference>
<name>A0A199VG30_ANACO</name>
<accession>A0A199VG30</accession>
<dbReference type="AlphaFoldDB" id="A0A199VG30"/>
<evidence type="ECO:0000313" key="5">
    <source>
        <dbReference type="EMBL" id="OAY75968.1"/>
    </source>
</evidence>
<dbReference type="GO" id="GO:0016279">
    <property type="term" value="F:protein-lysine N-methyltransferase activity"/>
    <property type="evidence" value="ECO:0007669"/>
    <property type="project" value="TreeGrafter"/>
</dbReference>
<dbReference type="CDD" id="cd10527">
    <property type="entry name" value="SET_LSMT"/>
    <property type="match status" value="1"/>
</dbReference>
<sequence>MATPYSLFPSAQELGMATKKEMERSGVVTLSLPILSEEDPLFPEKMRLSNVRNLSYNFDFPVSSSKSGMLKTLDQMVQTARLLYMHELELYFAEDDDFGPFSSRNELESLNSVLNTIHSVLATASGDAIELLQVLETATIGMIKSLGMENKVEMIAMNFNGDAEDSLLKWGESHGVKTKLKVAFFEGAGRGTVASEDLSIGDVALEVPESLIISEDLVYGSDVFDVLKDLDDITSETMLLLWSMRERYNPSSKFRIYFETLPEEFNTGLRFAIDALAVLDGTLLFEELTQAKEHLRQQYDTLFPALSMKYPDLFKPELYTWEKYLWACELWYSNSMKVVLTDGKLKTCLIPIAGLLNHSLCPHILHYGRVDPVTKSLKFPLSRPCEAGEQCYLSYGSLSGSHLVTFYGFLPKGDNPYDIIPLDFDTSNVENDSSTLEETSKITHMVRGTWFSKSDQPYTYDLPSRLLTHLRAVLNCQNAESPAEISRIDICENDRMVLETVLSIFSPMLEGLGNSDDFDRVNASWDLKLALGYKDLQRRIISSIVTSCTSGLEMLEH</sequence>
<dbReference type="InterPro" id="IPR050600">
    <property type="entry name" value="SETD3_SETD6_MTase"/>
</dbReference>
<dbReference type="Gene3D" id="3.90.1420.10">
    <property type="entry name" value="Rubisco LSMT, substrate-binding domain"/>
    <property type="match status" value="1"/>
</dbReference>
<feature type="domain" description="SET" evidence="4">
    <location>
        <begin position="178"/>
        <end position="396"/>
    </location>
</feature>
<dbReference type="RefSeq" id="XP_020103145.1">
    <property type="nucleotide sequence ID" value="XM_020247556.1"/>
</dbReference>
<organism evidence="5 6">
    <name type="scientific">Ananas comosus</name>
    <name type="common">Pineapple</name>
    <name type="synonym">Ananas ananas</name>
    <dbReference type="NCBI Taxonomy" id="4615"/>
    <lineage>
        <taxon>Eukaryota</taxon>
        <taxon>Viridiplantae</taxon>
        <taxon>Streptophyta</taxon>
        <taxon>Embryophyta</taxon>
        <taxon>Tracheophyta</taxon>
        <taxon>Spermatophyta</taxon>
        <taxon>Magnoliopsida</taxon>
        <taxon>Liliopsida</taxon>
        <taxon>Poales</taxon>
        <taxon>Bromeliaceae</taxon>
        <taxon>Bromelioideae</taxon>
        <taxon>Ananas</taxon>
    </lineage>
</organism>
<reference evidence="5 6" key="1">
    <citation type="journal article" date="2016" name="DNA Res.">
        <title>The draft genome of MD-2 pineapple using hybrid error correction of long reads.</title>
        <authorList>
            <person name="Redwan R.M."/>
            <person name="Saidin A."/>
            <person name="Kumar S.V."/>
        </authorList>
    </citation>
    <scope>NUCLEOTIDE SEQUENCE [LARGE SCALE GENOMIC DNA]</scope>
    <source>
        <strain evidence="6">cv. MD2</strain>
        <tissue evidence="5">Leaf</tissue>
    </source>
</reference>
<keyword evidence="3" id="KW-0949">S-adenosyl-L-methionine</keyword>
<dbReference type="PANTHER" id="PTHR13271">
    <property type="entry name" value="UNCHARACTERIZED PUTATIVE METHYLTRANSFERASE"/>
    <property type="match status" value="1"/>
</dbReference>
<dbReference type="Proteomes" id="UP000092600">
    <property type="component" value="Unassembled WGS sequence"/>
</dbReference>
<dbReference type="Gene3D" id="3.90.1410.10">
    <property type="entry name" value="set domain protein methyltransferase, domain 1"/>
    <property type="match status" value="1"/>
</dbReference>
<gene>
    <name evidence="8" type="primary">LOC109720440</name>
    <name evidence="5" type="ORF">ACMD2_08070</name>
</gene>
<dbReference type="EMBL" id="LSRQ01001943">
    <property type="protein sequence ID" value="OAY75968.1"/>
    <property type="molecule type" value="Genomic_DNA"/>
</dbReference>
<dbReference type="InterPro" id="IPR015353">
    <property type="entry name" value="Rubisco_LSMT_subst-bd"/>
</dbReference>
<dbReference type="Proteomes" id="UP000515123">
    <property type="component" value="Linkage group 14"/>
</dbReference>
<dbReference type="SUPFAM" id="SSF82199">
    <property type="entry name" value="SET domain"/>
    <property type="match status" value="1"/>
</dbReference>
<evidence type="ECO:0000256" key="3">
    <source>
        <dbReference type="ARBA" id="ARBA00022691"/>
    </source>
</evidence>
<dbReference type="Pfam" id="PF09273">
    <property type="entry name" value="Rubis-subs-bind"/>
    <property type="match status" value="1"/>
</dbReference>
<evidence type="ECO:0000313" key="7">
    <source>
        <dbReference type="Proteomes" id="UP000515123"/>
    </source>
</evidence>
<dbReference type="OrthoDB" id="341421at2759"/>
<evidence type="ECO:0000256" key="1">
    <source>
        <dbReference type="ARBA" id="ARBA00022603"/>
    </source>
</evidence>
<evidence type="ECO:0000259" key="4">
    <source>
        <dbReference type="PROSITE" id="PS50280"/>
    </source>
</evidence>
<evidence type="ECO:0000256" key="2">
    <source>
        <dbReference type="ARBA" id="ARBA00022679"/>
    </source>
</evidence>
<dbReference type="GeneID" id="109720440"/>
<dbReference type="PROSITE" id="PS50280">
    <property type="entry name" value="SET"/>
    <property type="match status" value="1"/>
</dbReference>
<dbReference type="STRING" id="4615.A0A199VG30"/>
<keyword evidence="1 5" id="KW-0489">Methyltransferase</keyword>
<dbReference type="PANTHER" id="PTHR13271:SF103">
    <property type="entry name" value="N-METHYLTRANSFERASE DOMAIN AND SET DOMAIN CONTAINING PROTEIN-RELATED"/>
    <property type="match status" value="1"/>
</dbReference>
<protein>
    <submittedName>
        <fullName evidence="5 8">Histone-lysine N-methyltransferase setd3</fullName>
    </submittedName>
</protein>
<evidence type="ECO:0000313" key="8">
    <source>
        <dbReference type="RefSeq" id="XP_020103145.1"/>
    </source>
</evidence>
<dbReference type="InterPro" id="IPR001214">
    <property type="entry name" value="SET_dom"/>
</dbReference>
<dbReference type="FunFam" id="3.90.1410.10:FF:000011">
    <property type="entry name" value="Transcription factor, E2F and DP-related"/>
    <property type="match status" value="1"/>
</dbReference>
<proteinExistence type="predicted"/>
<dbReference type="InterPro" id="IPR036464">
    <property type="entry name" value="Rubisco_LSMT_subst-bd_sf"/>
</dbReference>
<dbReference type="GO" id="GO:0032259">
    <property type="term" value="P:methylation"/>
    <property type="evidence" value="ECO:0007669"/>
    <property type="project" value="UniProtKB-KW"/>
</dbReference>
<evidence type="ECO:0000313" key="6">
    <source>
        <dbReference type="Proteomes" id="UP000092600"/>
    </source>
</evidence>
<keyword evidence="7" id="KW-1185">Reference proteome</keyword>